<dbReference type="Pfam" id="PF02322">
    <property type="entry name" value="Cyt_bd_oxida_II"/>
    <property type="match status" value="1"/>
</dbReference>
<feature type="transmembrane region" description="Helical" evidence="7">
    <location>
        <begin position="112"/>
        <end position="131"/>
    </location>
</feature>
<protein>
    <submittedName>
        <fullName evidence="8">Cytochrome d ubiquinol oxidase subunit II</fullName>
        <ecNumber evidence="8">1.10.3.-</ecNumber>
    </submittedName>
</protein>
<keyword evidence="5 7" id="KW-1133">Transmembrane helix</keyword>
<evidence type="ECO:0000256" key="5">
    <source>
        <dbReference type="ARBA" id="ARBA00022989"/>
    </source>
</evidence>
<keyword evidence="3" id="KW-1003">Cell membrane</keyword>
<feature type="transmembrane region" description="Helical" evidence="7">
    <location>
        <begin position="42"/>
        <end position="68"/>
    </location>
</feature>
<feature type="transmembrane region" description="Helical" evidence="7">
    <location>
        <begin position="80"/>
        <end position="100"/>
    </location>
</feature>
<dbReference type="PANTHER" id="PTHR43141">
    <property type="entry name" value="CYTOCHROME BD2 SUBUNIT II"/>
    <property type="match status" value="1"/>
</dbReference>
<evidence type="ECO:0000256" key="3">
    <source>
        <dbReference type="ARBA" id="ARBA00022475"/>
    </source>
</evidence>
<dbReference type="GO" id="GO:0016491">
    <property type="term" value="F:oxidoreductase activity"/>
    <property type="evidence" value="ECO:0007669"/>
    <property type="project" value="UniProtKB-KW"/>
</dbReference>
<feature type="transmembrane region" description="Helical" evidence="7">
    <location>
        <begin position="6"/>
        <end position="30"/>
    </location>
</feature>
<proteinExistence type="inferred from homology"/>
<dbReference type="Proteomes" id="UP001596413">
    <property type="component" value="Unassembled WGS sequence"/>
</dbReference>
<feature type="transmembrane region" description="Helical" evidence="7">
    <location>
        <begin position="247"/>
        <end position="267"/>
    </location>
</feature>
<keyword evidence="8" id="KW-0560">Oxidoreductase</keyword>
<keyword evidence="4 7" id="KW-0812">Transmembrane</keyword>
<keyword evidence="6 7" id="KW-0472">Membrane</keyword>
<evidence type="ECO:0000313" key="9">
    <source>
        <dbReference type="Proteomes" id="UP001596413"/>
    </source>
</evidence>
<dbReference type="InterPro" id="IPR003317">
    <property type="entry name" value="Cyt-d_oxidase_su2"/>
</dbReference>
<feature type="transmembrane region" description="Helical" evidence="7">
    <location>
        <begin position="143"/>
        <end position="165"/>
    </location>
</feature>
<comment type="caution">
    <text evidence="8">The sequence shown here is derived from an EMBL/GenBank/DDBJ whole genome shotgun (WGS) entry which is preliminary data.</text>
</comment>
<comment type="subcellular location">
    <subcellularLocation>
        <location evidence="1">Cell membrane</location>
        <topology evidence="1">Multi-pass membrane protein</topology>
    </subcellularLocation>
</comment>
<feature type="transmembrane region" description="Helical" evidence="7">
    <location>
        <begin position="287"/>
        <end position="306"/>
    </location>
</feature>
<evidence type="ECO:0000256" key="1">
    <source>
        <dbReference type="ARBA" id="ARBA00004651"/>
    </source>
</evidence>
<accession>A0ABW2G955</accession>
<sequence length="318" mass="32441">MDVIWLTVLGFLLAGWFVLDGYTLGVGMLLRRLGPEAGERRLLLAGVGPYFLAGEVWLVVFAGVLLAAFPELEKELFTSLRPVVVVLVVCWVLRSSALWLRLRRDGAGWQRGWERTLAGASAGLAACWGLLLGNVAQGLPGRGAFAALTPLPLACALTLPVLLAVHGATVGAARTTGALSLRAGALAGRLALPAAGLLGCTVLTGALTAVLREDAVSAPLPALVCALAAVAALAWARTPLAGTAHTAALPATALAAAAPALTVGIAAHDSLTALAAPRDALDSLAPALLPALALVVAVQAGVLWLFRGRADGRSTVFF</sequence>
<evidence type="ECO:0000256" key="7">
    <source>
        <dbReference type="SAM" id="Phobius"/>
    </source>
</evidence>
<evidence type="ECO:0000256" key="6">
    <source>
        <dbReference type="ARBA" id="ARBA00023136"/>
    </source>
</evidence>
<evidence type="ECO:0000256" key="2">
    <source>
        <dbReference type="ARBA" id="ARBA00007543"/>
    </source>
</evidence>
<evidence type="ECO:0000313" key="8">
    <source>
        <dbReference type="EMBL" id="MFC7217312.1"/>
    </source>
</evidence>
<dbReference type="EMBL" id="JBHSZO010000004">
    <property type="protein sequence ID" value="MFC7217312.1"/>
    <property type="molecule type" value="Genomic_DNA"/>
</dbReference>
<comment type="similarity">
    <text evidence="2">Belongs to the cytochrome ubiquinol oxidase subunit 2 family.</text>
</comment>
<keyword evidence="9" id="KW-1185">Reference proteome</keyword>
<name>A0ABW2G955_9ACTN</name>
<feature type="transmembrane region" description="Helical" evidence="7">
    <location>
        <begin position="216"/>
        <end position="235"/>
    </location>
</feature>
<dbReference type="RefSeq" id="WP_386411910.1">
    <property type="nucleotide sequence ID" value="NZ_JBHSZO010000004.1"/>
</dbReference>
<dbReference type="PANTHER" id="PTHR43141:SF4">
    <property type="entry name" value="CYTOCHROME BD2 SUBUNIT II"/>
    <property type="match status" value="1"/>
</dbReference>
<evidence type="ECO:0000256" key="4">
    <source>
        <dbReference type="ARBA" id="ARBA00022692"/>
    </source>
</evidence>
<organism evidence="8 9">
    <name type="scientific">Streptomyces polyrhachis</name>
    <dbReference type="NCBI Taxonomy" id="1282885"/>
    <lineage>
        <taxon>Bacteria</taxon>
        <taxon>Bacillati</taxon>
        <taxon>Actinomycetota</taxon>
        <taxon>Actinomycetes</taxon>
        <taxon>Kitasatosporales</taxon>
        <taxon>Streptomycetaceae</taxon>
        <taxon>Streptomyces</taxon>
    </lineage>
</organism>
<gene>
    <name evidence="8" type="ORF">ACFQLX_03875</name>
</gene>
<dbReference type="EC" id="1.10.3.-" evidence="8"/>
<feature type="transmembrane region" description="Helical" evidence="7">
    <location>
        <begin position="186"/>
        <end position="210"/>
    </location>
</feature>
<reference evidence="9" key="1">
    <citation type="journal article" date="2019" name="Int. J. Syst. Evol. Microbiol.">
        <title>The Global Catalogue of Microorganisms (GCM) 10K type strain sequencing project: providing services to taxonomists for standard genome sequencing and annotation.</title>
        <authorList>
            <consortium name="The Broad Institute Genomics Platform"/>
            <consortium name="The Broad Institute Genome Sequencing Center for Infectious Disease"/>
            <person name="Wu L."/>
            <person name="Ma J."/>
        </authorList>
    </citation>
    <scope>NUCLEOTIDE SEQUENCE [LARGE SCALE GENOMIC DNA]</scope>
    <source>
        <strain evidence="9">CGMCC 1.13681</strain>
    </source>
</reference>